<sequence length="54" mass="6284">MWPNSHENRHSMMEYGTISFFYTRVDRLASNHSAAKLKWMIANAPSLYIIPVTV</sequence>
<evidence type="ECO:0000313" key="2">
    <source>
        <dbReference type="Proteomes" id="UP000270524"/>
    </source>
</evidence>
<proteinExistence type="predicted"/>
<protein>
    <submittedName>
        <fullName evidence="1">Uncharacterized protein</fullName>
    </submittedName>
</protein>
<gene>
    <name evidence="1" type="ORF">ALQ51_102070</name>
</gene>
<organism evidence="1 2">
    <name type="scientific">Pseudomonas cannabina</name>
    <dbReference type="NCBI Taxonomy" id="86840"/>
    <lineage>
        <taxon>Bacteria</taxon>
        <taxon>Pseudomonadati</taxon>
        <taxon>Pseudomonadota</taxon>
        <taxon>Gammaproteobacteria</taxon>
        <taxon>Pseudomonadales</taxon>
        <taxon>Pseudomonadaceae</taxon>
        <taxon>Pseudomonas</taxon>
    </lineage>
</organism>
<evidence type="ECO:0000313" key="1">
    <source>
        <dbReference type="EMBL" id="RMN88724.1"/>
    </source>
</evidence>
<accession>A0A3M3QX19</accession>
<dbReference type="AlphaFoldDB" id="A0A3M3QX19"/>
<name>A0A3M3QX19_PSECA</name>
<dbReference type="Proteomes" id="UP000270524">
    <property type="component" value="Unassembled WGS sequence"/>
</dbReference>
<reference evidence="1 2" key="1">
    <citation type="submission" date="2018-08" db="EMBL/GenBank/DDBJ databases">
        <title>Recombination of ecologically and evolutionarily significant loci maintains genetic cohesion in the Pseudomonas syringae species complex.</title>
        <authorList>
            <person name="Dillon M."/>
            <person name="Thakur S."/>
            <person name="Almeida R.N.D."/>
            <person name="Weir B.S."/>
            <person name="Guttman D.S."/>
        </authorList>
    </citation>
    <scope>NUCLEOTIDE SEQUENCE [LARGE SCALE GENOMIC DNA]</scope>
    <source>
        <strain evidence="1 2">ICMP 15203</strain>
    </source>
</reference>
<comment type="caution">
    <text evidence="1">The sequence shown here is derived from an EMBL/GenBank/DDBJ whole genome shotgun (WGS) entry which is preliminary data.</text>
</comment>
<dbReference type="EMBL" id="RBPJ01000293">
    <property type="protein sequence ID" value="RMN88724.1"/>
    <property type="molecule type" value="Genomic_DNA"/>
</dbReference>